<dbReference type="KEGG" id="mseo:MSEO_17090"/>
<sequence length="74" mass="7860">MPTPVFQIDPPVLDSYHRADVSALHVLDHQAEFGGVLGRARLAPAHGKDIGSIAINHAAILESLAAKHRYGTPA</sequence>
<dbReference type="Proteomes" id="UP000466632">
    <property type="component" value="Chromosome"/>
</dbReference>
<gene>
    <name evidence="1" type="ORF">MSEO_17090</name>
</gene>
<keyword evidence="2" id="KW-1185">Reference proteome</keyword>
<proteinExistence type="predicted"/>
<dbReference type="EMBL" id="AP022582">
    <property type="protein sequence ID" value="BBY01210.1"/>
    <property type="molecule type" value="Genomic_DNA"/>
</dbReference>
<reference evidence="1 2" key="1">
    <citation type="journal article" date="2019" name="Emerg. Microbes Infect.">
        <title>Comprehensive subspecies identification of 175 nontuberculous mycobacteria species based on 7547 genomic profiles.</title>
        <authorList>
            <person name="Matsumoto Y."/>
            <person name="Kinjo T."/>
            <person name="Motooka D."/>
            <person name="Nabeya D."/>
            <person name="Jung N."/>
            <person name="Uechi K."/>
            <person name="Horii T."/>
            <person name="Iida T."/>
            <person name="Fujita J."/>
            <person name="Nakamura S."/>
        </authorList>
    </citation>
    <scope>NUCLEOTIDE SEQUENCE [LARGE SCALE GENOMIC DNA]</scope>
    <source>
        <strain evidence="1 2">JCM 16018</strain>
    </source>
</reference>
<dbReference type="AlphaFoldDB" id="A0A7I7NYA1"/>
<protein>
    <submittedName>
        <fullName evidence="1">Uncharacterized protein</fullName>
    </submittedName>
</protein>
<accession>A0A7I7NYA1</accession>
<name>A0A7I7NYA1_9MYCO</name>
<evidence type="ECO:0000313" key="1">
    <source>
        <dbReference type="EMBL" id="BBY01210.1"/>
    </source>
</evidence>
<organism evidence="1 2">
    <name type="scientific">Mycobacterium seoulense</name>
    <dbReference type="NCBI Taxonomy" id="386911"/>
    <lineage>
        <taxon>Bacteria</taxon>
        <taxon>Bacillati</taxon>
        <taxon>Actinomycetota</taxon>
        <taxon>Actinomycetes</taxon>
        <taxon>Mycobacteriales</taxon>
        <taxon>Mycobacteriaceae</taxon>
        <taxon>Mycobacterium</taxon>
    </lineage>
</organism>
<evidence type="ECO:0000313" key="2">
    <source>
        <dbReference type="Proteomes" id="UP000466632"/>
    </source>
</evidence>